<name>A0A6J5KRX6_9CAUD</name>
<dbReference type="EMBL" id="LR796167">
    <property type="protein sequence ID" value="CAB4122989.1"/>
    <property type="molecule type" value="Genomic_DNA"/>
</dbReference>
<gene>
    <name evidence="1" type="ORF">UFOVP29_148</name>
</gene>
<protein>
    <recommendedName>
        <fullName evidence="2">Guanylate cyclase domain-containing protein</fullName>
    </recommendedName>
</protein>
<organism evidence="1">
    <name type="scientific">uncultured Caudovirales phage</name>
    <dbReference type="NCBI Taxonomy" id="2100421"/>
    <lineage>
        <taxon>Viruses</taxon>
        <taxon>Duplodnaviria</taxon>
        <taxon>Heunggongvirae</taxon>
        <taxon>Uroviricota</taxon>
        <taxon>Caudoviricetes</taxon>
        <taxon>Peduoviridae</taxon>
        <taxon>Maltschvirus</taxon>
        <taxon>Maltschvirus maltsch</taxon>
    </lineage>
</organism>
<sequence length="287" mass="32321">MKFITGFLTKRKIRSQFGTVVSCHILNQLQNFLSPVVTHGELAEITFLTCTVKFSPVADQCITASDTVAALRIFYSHMKNIILANHGTVNSVNDGVITAFWNAPVCVHDHREQAIKCALVMRQSMSELNRTHRSSMLVIDAIVSVATAESVVGNTGSADAWHYTCVGKAVREANSLCNQADRYKVMAMACSDTVKHLDTTWVTAELDETTHVHALLDQYPQMATPDHIKIARATHRKFLTAYREQRYDMAIKIAHSLKSAWNYKLRDYYTTMISQCELMRSQMKTQV</sequence>
<dbReference type="InterPro" id="IPR029787">
    <property type="entry name" value="Nucleotide_cyclase"/>
</dbReference>
<evidence type="ECO:0000313" key="1">
    <source>
        <dbReference type="EMBL" id="CAB4122989.1"/>
    </source>
</evidence>
<dbReference type="Gene3D" id="3.30.70.1230">
    <property type="entry name" value="Nucleotide cyclase"/>
    <property type="match status" value="1"/>
</dbReference>
<evidence type="ECO:0008006" key="2">
    <source>
        <dbReference type="Google" id="ProtNLM"/>
    </source>
</evidence>
<reference evidence="1" key="1">
    <citation type="submission" date="2020-04" db="EMBL/GenBank/DDBJ databases">
        <authorList>
            <person name="Chiriac C."/>
            <person name="Salcher M."/>
            <person name="Ghai R."/>
            <person name="Kavagutti S V."/>
        </authorList>
    </citation>
    <scope>NUCLEOTIDE SEQUENCE</scope>
</reference>
<proteinExistence type="predicted"/>
<dbReference type="SUPFAM" id="SSF55073">
    <property type="entry name" value="Nucleotide cyclase"/>
    <property type="match status" value="1"/>
</dbReference>
<accession>A0A6J5KRX6</accession>